<reference evidence="1" key="1">
    <citation type="submission" date="2022-11" db="EMBL/GenBank/DDBJ databases">
        <authorList>
            <person name="Petersen C."/>
        </authorList>
    </citation>
    <scope>NUCLEOTIDE SEQUENCE</scope>
    <source>
        <strain evidence="1">IBT 23319</strain>
    </source>
</reference>
<dbReference type="SUPFAM" id="SSF50370">
    <property type="entry name" value="Ricin B-like lectins"/>
    <property type="match status" value="1"/>
</dbReference>
<keyword evidence="2" id="KW-1185">Reference proteome</keyword>
<name>A0A9W9NWV6_PENCI</name>
<dbReference type="Proteomes" id="UP001147733">
    <property type="component" value="Unassembled WGS sequence"/>
</dbReference>
<dbReference type="AlphaFoldDB" id="A0A9W9NWV6"/>
<dbReference type="OrthoDB" id="4880086at2759"/>
<protein>
    <submittedName>
        <fullName evidence="1">Carbohydrate-binding module family 13 protein</fullName>
    </submittedName>
</protein>
<reference evidence="1" key="2">
    <citation type="journal article" date="2023" name="IMA Fungus">
        <title>Comparative genomic study of the Penicillium genus elucidates a diverse pangenome and 15 lateral gene transfer events.</title>
        <authorList>
            <person name="Petersen C."/>
            <person name="Sorensen T."/>
            <person name="Nielsen M.R."/>
            <person name="Sondergaard T.E."/>
            <person name="Sorensen J.L."/>
            <person name="Fitzpatrick D.A."/>
            <person name="Frisvad J.C."/>
            <person name="Nielsen K.L."/>
        </authorList>
    </citation>
    <scope>NUCLEOTIDE SEQUENCE</scope>
    <source>
        <strain evidence="1">IBT 23319</strain>
    </source>
</reference>
<accession>A0A9W9NWV6</accession>
<proteinExistence type="predicted"/>
<evidence type="ECO:0000313" key="1">
    <source>
        <dbReference type="EMBL" id="KAJ5227652.1"/>
    </source>
</evidence>
<gene>
    <name evidence="1" type="ORF">N7469_007658</name>
</gene>
<dbReference type="EMBL" id="JAPQKT010000006">
    <property type="protein sequence ID" value="KAJ5227652.1"/>
    <property type="molecule type" value="Genomic_DNA"/>
</dbReference>
<evidence type="ECO:0000313" key="2">
    <source>
        <dbReference type="Proteomes" id="UP001147733"/>
    </source>
</evidence>
<dbReference type="GeneID" id="81385743"/>
<comment type="caution">
    <text evidence="1">The sequence shown here is derived from an EMBL/GenBank/DDBJ whole genome shotgun (WGS) entry which is preliminary data.</text>
</comment>
<dbReference type="RefSeq" id="XP_056500017.1">
    <property type="nucleotide sequence ID" value="XM_056646576.1"/>
</dbReference>
<dbReference type="Gene3D" id="2.80.10.50">
    <property type="match status" value="1"/>
</dbReference>
<organism evidence="1 2">
    <name type="scientific">Penicillium citrinum</name>
    <dbReference type="NCBI Taxonomy" id="5077"/>
    <lineage>
        <taxon>Eukaryota</taxon>
        <taxon>Fungi</taxon>
        <taxon>Dikarya</taxon>
        <taxon>Ascomycota</taxon>
        <taxon>Pezizomycotina</taxon>
        <taxon>Eurotiomycetes</taxon>
        <taxon>Eurotiomycetidae</taxon>
        <taxon>Eurotiales</taxon>
        <taxon>Aspergillaceae</taxon>
        <taxon>Penicillium</taxon>
    </lineage>
</organism>
<dbReference type="InterPro" id="IPR035992">
    <property type="entry name" value="Ricin_B-like_lectins"/>
</dbReference>
<sequence>MSLIKDKQFYYLNTDVQPGQVLSTEDGSTLAIWESTGGPNQQWQAHKMAEPGEWAFQSAEYLNWIMAPGIGDDQQLQLSSLDPSLNQILRWKVTGPADAKTIKSVAYPGPPQEVADLQGKDPSNGTPIILYPSNDGLNQMWGFAPV</sequence>